<evidence type="ECO:0008006" key="3">
    <source>
        <dbReference type="Google" id="ProtNLM"/>
    </source>
</evidence>
<proteinExistence type="predicted"/>
<organism evidence="1 2">
    <name type="scientific">Rhynocoris fuscipes</name>
    <dbReference type="NCBI Taxonomy" id="488301"/>
    <lineage>
        <taxon>Eukaryota</taxon>
        <taxon>Metazoa</taxon>
        <taxon>Ecdysozoa</taxon>
        <taxon>Arthropoda</taxon>
        <taxon>Hexapoda</taxon>
        <taxon>Insecta</taxon>
        <taxon>Pterygota</taxon>
        <taxon>Neoptera</taxon>
        <taxon>Paraneoptera</taxon>
        <taxon>Hemiptera</taxon>
        <taxon>Heteroptera</taxon>
        <taxon>Panheteroptera</taxon>
        <taxon>Cimicomorpha</taxon>
        <taxon>Reduviidae</taxon>
        <taxon>Harpactorinae</taxon>
        <taxon>Harpactorini</taxon>
        <taxon>Rhynocoris</taxon>
    </lineage>
</organism>
<evidence type="ECO:0000313" key="1">
    <source>
        <dbReference type="EMBL" id="KAK9512908.1"/>
    </source>
</evidence>
<evidence type="ECO:0000313" key="2">
    <source>
        <dbReference type="Proteomes" id="UP001461498"/>
    </source>
</evidence>
<dbReference type="Proteomes" id="UP001461498">
    <property type="component" value="Unassembled WGS sequence"/>
</dbReference>
<reference evidence="1 2" key="1">
    <citation type="submission" date="2022-12" db="EMBL/GenBank/DDBJ databases">
        <title>Chromosome-level genome assembly of true bugs.</title>
        <authorList>
            <person name="Ma L."/>
            <person name="Li H."/>
        </authorList>
    </citation>
    <scope>NUCLEOTIDE SEQUENCE [LARGE SCALE GENOMIC DNA]</scope>
    <source>
        <strain evidence="1">Lab_2022b</strain>
    </source>
</reference>
<dbReference type="AlphaFoldDB" id="A0AAW1DPH5"/>
<dbReference type="EMBL" id="JAPXFL010000001">
    <property type="protein sequence ID" value="KAK9512908.1"/>
    <property type="molecule type" value="Genomic_DNA"/>
</dbReference>
<comment type="caution">
    <text evidence="1">The sequence shown here is derived from an EMBL/GenBank/DDBJ whole genome shotgun (WGS) entry which is preliminary data.</text>
</comment>
<keyword evidence="2" id="KW-1185">Reference proteome</keyword>
<name>A0AAW1DPH5_9HEMI</name>
<accession>A0AAW1DPH5</accession>
<sequence>MRQAKFFLKRRSDRFTAEVLNLDKQAVRMIVVLLTGHCRLNKHKRNLRIVVDDLCRYCLEEEESAVHILCHCEGLARLRFRIFGEAYPQPTSLTESSLARLKRFICESGLVSVL</sequence>
<gene>
    <name evidence="1" type="ORF">O3M35_001219</name>
</gene>
<protein>
    <recommendedName>
        <fullName evidence="3">Reverse transcriptase zinc-binding domain-containing protein</fullName>
    </recommendedName>
</protein>